<protein>
    <recommendedName>
        <fullName evidence="2">Tudor domain-containing protein</fullName>
    </recommendedName>
</protein>
<dbReference type="SMART" id="SM00333">
    <property type="entry name" value="TUDOR"/>
    <property type="match status" value="2"/>
</dbReference>
<feature type="region of interest" description="Disordered" evidence="1">
    <location>
        <begin position="1"/>
        <end position="169"/>
    </location>
</feature>
<dbReference type="Proteomes" id="UP000013827">
    <property type="component" value="Unassembled WGS sequence"/>
</dbReference>
<feature type="compositionally biased region" description="Basic and acidic residues" evidence="1">
    <location>
        <begin position="366"/>
        <end position="376"/>
    </location>
</feature>
<dbReference type="SUPFAM" id="SSF63748">
    <property type="entry name" value="Tudor/PWWP/MBT"/>
    <property type="match status" value="1"/>
</dbReference>
<feature type="region of interest" description="Disordered" evidence="1">
    <location>
        <begin position="1074"/>
        <end position="1117"/>
    </location>
</feature>
<feature type="compositionally biased region" description="Basic and acidic residues" evidence="1">
    <location>
        <begin position="559"/>
        <end position="568"/>
    </location>
</feature>
<feature type="compositionally biased region" description="Basic and acidic residues" evidence="1">
    <location>
        <begin position="663"/>
        <end position="683"/>
    </location>
</feature>
<feature type="compositionally biased region" description="Low complexity" evidence="1">
    <location>
        <begin position="541"/>
        <end position="553"/>
    </location>
</feature>
<feature type="compositionally biased region" description="Pro residues" evidence="1">
    <location>
        <begin position="63"/>
        <end position="79"/>
    </location>
</feature>
<name>A0A0D3IFZ3_EMIH1</name>
<dbReference type="GeneID" id="17256389"/>
<dbReference type="Pfam" id="PF18115">
    <property type="entry name" value="Tudor_3"/>
    <property type="match status" value="1"/>
</dbReference>
<feature type="domain" description="Tudor" evidence="2">
    <location>
        <begin position="736"/>
        <end position="793"/>
    </location>
</feature>
<feature type="compositionally biased region" description="Low complexity" evidence="1">
    <location>
        <begin position="684"/>
        <end position="719"/>
    </location>
</feature>
<reference evidence="3" key="2">
    <citation type="submission" date="2024-10" db="UniProtKB">
        <authorList>
            <consortium name="EnsemblProtists"/>
        </authorList>
    </citation>
    <scope>IDENTIFICATION</scope>
</reference>
<feature type="region of interest" description="Disordered" evidence="1">
    <location>
        <begin position="648"/>
        <end position="730"/>
    </location>
</feature>
<dbReference type="InterPro" id="IPR002999">
    <property type="entry name" value="Tudor"/>
</dbReference>
<feature type="compositionally biased region" description="Acidic residues" evidence="1">
    <location>
        <begin position="377"/>
        <end position="398"/>
    </location>
</feature>
<feature type="compositionally biased region" description="Polar residues" evidence="1">
    <location>
        <begin position="938"/>
        <end position="948"/>
    </location>
</feature>
<proteinExistence type="predicted"/>
<feature type="compositionally biased region" description="Pro residues" evidence="1">
    <location>
        <begin position="204"/>
        <end position="240"/>
    </location>
</feature>
<feature type="region of interest" description="Disordered" evidence="1">
    <location>
        <begin position="922"/>
        <end position="950"/>
    </location>
</feature>
<reference evidence="4" key="1">
    <citation type="journal article" date="2013" name="Nature">
        <title>Pan genome of the phytoplankton Emiliania underpins its global distribution.</title>
        <authorList>
            <person name="Read B.A."/>
            <person name="Kegel J."/>
            <person name="Klute M.J."/>
            <person name="Kuo A."/>
            <person name="Lefebvre S.C."/>
            <person name="Maumus F."/>
            <person name="Mayer C."/>
            <person name="Miller J."/>
            <person name="Monier A."/>
            <person name="Salamov A."/>
            <person name="Young J."/>
            <person name="Aguilar M."/>
            <person name="Claverie J.M."/>
            <person name="Frickenhaus S."/>
            <person name="Gonzalez K."/>
            <person name="Herman E.K."/>
            <person name="Lin Y.C."/>
            <person name="Napier J."/>
            <person name="Ogata H."/>
            <person name="Sarno A.F."/>
            <person name="Shmutz J."/>
            <person name="Schroeder D."/>
            <person name="de Vargas C."/>
            <person name="Verret F."/>
            <person name="von Dassow P."/>
            <person name="Valentin K."/>
            <person name="Van de Peer Y."/>
            <person name="Wheeler G."/>
            <person name="Dacks J.B."/>
            <person name="Delwiche C.F."/>
            <person name="Dyhrman S.T."/>
            <person name="Glockner G."/>
            <person name="John U."/>
            <person name="Richards T."/>
            <person name="Worden A.Z."/>
            <person name="Zhang X."/>
            <person name="Grigoriev I.V."/>
            <person name="Allen A.E."/>
            <person name="Bidle K."/>
            <person name="Borodovsky M."/>
            <person name="Bowler C."/>
            <person name="Brownlee C."/>
            <person name="Cock J.M."/>
            <person name="Elias M."/>
            <person name="Gladyshev V.N."/>
            <person name="Groth M."/>
            <person name="Guda C."/>
            <person name="Hadaegh A."/>
            <person name="Iglesias-Rodriguez M.D."/>
            <person name="Jenkins J."/>
            <person name="Jones B.M."/>
            <person name="Lawson T."/>
            <person name="Leese F."/>
            <person name="Lindquist E."/>
            <person name="Lobanov A."/>
            <person name="Lomsadze A."/>
            <person name="Malik S.B."/>
            <person name="Marsh M.E."/>
            <person name="Mackinder L."/>
            <person name="Mock T."/>
            <person name="Mueller-Roeber B."/>
            <person name="Pagarete A."/>
            <person name="Parker M."/>
            <person name="Probert I."/>
            <person name="Quesneville H."/>
            <person name="Raines C."/>
            <person name="Rensing S.A."/>
            <person name="Riano-Pachon D.M."/>
            <person name="Richier S."/>
            <person name="Rokitta S."/>
            <person name="Shiraiwa Y."/>
            <person name="Soanes D.M."/>
            <person name="van der Giezen M."/>
            <person name="Wahlund T.M."/>
            <person name="Williams B."/>
            <person name="Wilson W."/>
            <person name="Wolfe G."/>
            <person name="Wurch L.L."/>
        </authorList>
    </citation>
    <scope>NUCLEOTIDE SEQUENCE</scope>
</reference>
<evidence type="ECO:0000256" key="1">
    <source>
        <dbReference type="SAM" id="MobiDB-lite"/>
    </source>
</evidence>
<dbReference type="InterPro" id="IPR041297">
    <property type="entry name" value="Crb2_Tudor"/>
</dbReference>
<feature type="compositionally biased region" description="Pro residues" evidence="1">
    <location>
        <begin position="16"/>
        <end position="26"/>
    </location>
</feature>
<feature type="region of interest" description="Disordered" evidence="1">
    <location>
        <begin position="202"/>
        <end position="267"/>
    </location>
</feature>
<dbReference type="PaxDb" id="2903-EOD10178"/>
<evidence type="ECO:0000313" key="3">
    <source>
        <dbReference type="EnsemblProtists" id="EOD10178"/>
    </source>
</evidence>
<organism evidence="3 4">
    <name type="scientific">Emiliania huxleyi (strain CCMP1516)</name>
    <dbReference type="NCBI Taxonomy" id="280463"/>
    <lineage>
        <taxon>Eukaryota</taxon>
        <taxon>Haptista</taxon>
        <taxon>Haptophyta</taxon>
        <taxon>Prymnesiophyceae</taxon>
        <taxon>Isochrysidales</taxon>
        <taxon>Noelaerhabdaceae</taxon>
        <taxon>Emiliania</taxon>
    </lineage>
</organism>
<feature type="compositionally biased region" description="Pro residues" evidence="1">
    <location>
        <begin position="249"/>
        <end position="261"/>
    </location>
</feature>
<dbReference type="HOGENOM" id="CLU_278159_0_0_1"/>
<feature type="domain" description="Tudor" evidence="2">
    <location>
        <begin position="794"/>
        <end position="851"/>
    </location>
</feature>
<dbReference type="EnsemblProtists" id="EOD10178">
    <property type="protein sequence ID" value="EOD10178"/>
    <property type="gene ID" value="EMIHUDRAFT_437891"/>
</dbReference>
<feature type="compositionally biased region" description="Pro residues" evidence="1">
    <location>
        <begin position="652"/>
        <end position="661"/>
    </location>
</feature>
<sequence>MQVLSEATVIMQQPKIQPPPTSPIPDSPDTASHPGVEEDIAGACAQRISEKGHLPAPARLEPAQPPRTAPPPAALPPAQPAEWRPQPAAPPPLQPRPAAAEPAAPCAAAAAAREGTGAPASFQEASAASAAALAPPAPTRNDAAELLLQAAWGGSPPAPCTAAPTQQAVEPRVAVGRAGGNDASRHLAPAAGGMSAIALAMQPPLQPAPPALAPVPPSPMPLPQPHAMQPPPKQEQPYVPPQLLANETLPPPPPPPEPAAPTPCAEDDSVAALLLGFGAASRTAAPPPLPAPVVAPPAPWGGHAEQMASLKPHIGLDQRNGGAALLQAVGRADSGSGAVRVEGAAARRREREEGVPAGQRRGAPRQRLDEGARAWDSEEEDGGGEEDEYDDDDDDDEGRLEDVIDLRGYSPRAAIGLRVQVSYEERQGKQMVSVPYRGEVVSVDMRKGLRVKLDGYVRREWVTDEDEWRWVPPGDQALLPHQQELIDRANEADARAKGGAKAAGPAAKAVAHVVLRLRGAEGVRLPGGTKPPQQMTRRMRAATAPRTSSGGSESESDDAVAKPAEKPQKQAPLASIGATNSAPGGKNPEVTVAAGAHAGEKATVLHVGNGWVRLQLGSGAVVHLRKWDLQGEIPTKVRSPAVKPLAKVAVPAPEPAAPAGPSPREERAAERERTAGAEGKAESVGKASKSKGGAAAGSAEAAPAGGAEAAGGAAPAAAKEPAERPKKRPPPELIAEGFVIGAPVWARLSFIKFSHGVIQRVQSSSKWVLVRLDSGADQWVTVRELVLDAPPQREAVADGLEVIAAWPGEDSYYKGTILSTNQQGGYSVRYDDWDEQTVGLSQIRLLPDTFGGKKKRDDARAKANLTSSAAAAAALAKPPPPAPNPLQGAMESFVAAAKEQLLASQPDTFERLTQLLAHFGAAEQAPPARKGAAANGSAEASRSPTDSALRSLLSPHPRLLSELEQLLAAAPATPAEARGADGEPTLCSWRWEEDGRLTGRVYGKAGFKDGTLISTSAVPLEQRLKPLQPHARVVTESGTAYHLGLAAAAPLAEGHALRGEGRALSGEGHAELAATRAAAAAESEEDAERDPSESGEPSGKPAVGEGRGPKAKGARELQKLLDEFGGGAAVGVDGEIRRRRGAGEG</sequence>
<accession>A0A0D3IFZ3</accession>
<dbReference type="Gene3D" id="2.30.30.140">
    <property type="match status" value="1"/>
</dbReference>
<feature type="compositionally biased region" description="Low complexity" evidence="1">
    <location>
        <begin position="96"/>
        <end position="134"/>
    </location>
</feature>
<dbReference type="AlphaFoldDB" id="A0A0D3IFZ3"/>
<dbReference type="KEGG" id="ehx:EMIHUDRAFT_437891"/>
<feature type="compositionally biased region" description="Basic and acidic residues" evidence="1">
    <location>
        <begin position="345"/>
        <end position="354"/>
    </location>
</feature>
<keyword evidence="4" id="KW-1185">Reference proteome</keyword>
<evidence type="ECO:0000313" key="4">
    <source>
        <dbReference type="Proteomes" id="UP000013827"/>
    </source>
</evidence>
<feature type="region of interest" description="Disordered" evidence="1">
    <location>
        <begin position="522"/>
        <end position="590"/>
    </location>
</feature>
<dbReference type="RefSeq" id="XP_005762607.1">
    <property type="nucleotide sequence ID" value="XM_005762550.1"/>
</dbReference>
<evidence type="ECO:0000259" key="2">
    <source>
        <dbReference type="SMART" id="SM00333"/>
    </source>
</evidence>
<feature type="region of interest" description="Disordered" evidence="1">
    <location>
        <begin position="329"/>
        <end position="398"/>
    </location>
</feature>